<dbReference type="AlphaFoldDB" id="A0AAW6P645"/>
<gene>
    <name evidence="1" type="ORF">P3W55_11340</name>
</gene>
<accession>A0AAW6P645</accession>
<sequence length="61" mass="6467">MQLHEAGEVIEVQTAHTANQKLAEGWILLAVVATGPGGDTRPWYVLGKRKKATAGSAGLRI</sequence>
<dbReference type="Proteomes" id="UP001220662">
    <property type="component" value="Unassembled WGS sequence"/>
</dbReference>
<dbReference type="EMBL" id="JARJLR010000207">
    <property type="protein sequence ID" value="MDF3842299.1"/>
    <property type="molecule type" value="Genomic_DNA"/>
</dbReference>
<protein>
    <submittedName>
        <fullName evidence="1">Uncharacterized protein</fullName>
    </submittedName>
</protein>
<name>A0AAW6P645_9PSED</name>
<organism evidence="1 2">
    <name type="scientific">Pseudomonas citronellolis</name>
    <dbReference type="NCBI Taxonomy" id="53408"/>
    <lineage>
        <taxon>Bacteria</taxon>
        <taxon>Pseudomonadati</taxon>
        <taxon>Pseudomonadota</taxon>
        <taxon>Gammaproteobacteria</taxon>
        <taxon>Pseudomonadales</taxon>
        <taxon>Pseudomonadaceae</taxon>
        <taxon>Pseudomonas</taxon>
    </lineage>
</organism>
<dbReference type="RefSeq" id="WP_276214477.1">
    <property type="nucleotide sequence ID" value="NZ_JARJLR010000207.1"/>
</dbReference>
<evidence type="ECO:0000313" key="2">
    <source>
        <dbReference type="Proteomes" id="UP001220662"/>
    </source>
</evidence>
<reference evidence="1" key="1">
    <citation type="submission" date="2023-03" db="EMBL/GenBank/DDBJ databases">
        <title>Draft assemblies of triclosan tolerant bacteria isolated from returned activated sludge.</title>
        <authorList>
            <person name="Van Hamelsveld S."/>
        </authorList>
    </citation>
    <scope>NUCLEOTIDE SEQUENCE</scope>
    <source>
        <strain evidence="1">GW210015_S63</strain>
    </source>
</reference>
<comment type="caution">
    <text evidence="1">The sequence shown here is derived from an EMBL/GenBank/DDBJ whole genome shotgun (WGS) entry which is preliminary data.</text>
</comment>
<proteinExistence type="predicted"/>
<evidence type="ECO:0000313" key="1">
    <source>
        <dbReference type="EMBL" id="MDF3842299.1"/>
    </source>
</evidence>